<evidence type="ECO:0000313" key="2">
    <source>
        <dbReference type="EMBL" id="MBS4223530.1"/>
    </source>
</evidence>
<dbReference type="InterPro" id="IPR002731">
    <property type="entry name" value="ATPase_BadF"/>
</dbReference>
<keyword evidence="3" id="KW-1185">Reference proteome</keyword>
<dbReference type="CDD" id="cd24007">
    <property type="entry name" value="ASKHA_NBD_eukNAGK-like"/>
    <property type="match status" value="1"/>
</dbReference>
<protein>
    <recommendedName>
        <fullName evidence="1">ATPase BadF/BadG/BcrA/BcrD type domain-containing protein</fullName>
    </recommendedName>
</protein>
<proteinExistence type="predicted"/>
<comment type="caution">
    <text evidence="2">The sequence shown here is derived from an EMBL/GenBank/DDBJ whole genome shotgun (WGS) entry which is preliminary data.</text>
</comment>
<dbReference type="RefSeq" id="WP_213098532.1">
    <property type="nucleotide sequence ID" value="NZ_JAGYPN010000002.1"/>
</dbReference>
<dbReference type="Proteomes" id="UP000676456">
    <property type="component" value="Unassembled WGS sequence"/>
</dbReference>
<sequence length="302" mass="32579">MNLTIGIDAGGTKTTGLILDNQKRVVFQTESGYGNPNIHFEKALANVWETVAACLESEYGKDCGAIVAGVAGIEAEGNLQRFEDFFAKKTNLPVIFVNDAVLAYHALLEGEDGILTIAGTGSISYGRKGKSEGYAGGWGHFLGDPGSSYDIAIQVCREITREYDQGKPFSSLSQVIMQEIGITDPNGLKGFIYNATKGEIASLSYPVFVEAEKGDEFARKYFYEAGCELAQQTASLFTKLHMDSPLKVACKGSLLEKNSYVQSAFKNKLQTLVGETEFIKNDLSPAVGALSVASLYRDQIGS</sequence>
<dbReference type="PANTHER" id="PTHR43190">
    <property type="entry name" value="N-ACETYL-D-GLUCOSAMINE KINASE"/>
    <property type="match status" value="1"/>
</dbReference>
<dbReference type="InterPro" id="IPR052519">
    <property type="entry name" value="Euk-type_GlcNAc_Kinase"/>
</dbReference>
<dbReference type="SUPFAM" id="SSF53067">
    <property type="entry name" value="Actin-like ATPase domain"/>
    <property type="match status" value="2"/>
</dbReference>
<name>A0A942Z5L0_9BACI</name>
<gene>
    <name evidence="2" type="ORF">KHA91_12310</name>
</gene>
<dbReference type="Gene3D" id="3.30.420.40">
    <property type="match status" value="2"/>
</dbReference>
<dbReference type="PANTHER" id="PTHR43190:SF3">
    <property type="entry name" value="N-ACETYL-D-GLUCOSAMINE KINASE"/>
    <property type="match status" value="1"/>
</dbReference>
<feature type="domain" description="ATPase BadF/BadG/BcrA/BcrD type" evidence="1">
    <location>
        <begin position="5"/>
        <end position="291"/>
    </location>
</feature>
<dbReference type="InterPro" id="IPR043129">
    <property type="entry name" value="ATPase_NBD"/>
</dbReference>
<dbReference type="Pfam" id="PF01869">
    <property type="entry name" value="BcrAD_BadFG"/>
    <property type="match status" value="1"/>
</dbReference>
<evidence type="ECO:0000313" key="3">
    <source>
        <dbReference type="Proteomes" id="UP000676456"/>
    </source>
</evidence>
<reference evidence="2 3" key="1">
    <citation type="submission" date="2021-05" db="EMBL/GenBank/DDBJ databases">
        <title>Novel Bacillus species.</title>
        <authorList>
            <person name="Liu G."/>
        </authorList>
    </citation>
    <scope>NUCLEOTIDE SEQUENCE [LARGE SCALE GENOMIC DNA]</scope>
    <source>
        <strain evidence="2 3">FJAT-49682</strain>
    </source>
</reference>
<organism evidence="2 3">
    <name type="scientific">Lederbergia citrea</name>
    <dbReference type="NCBI Taxonomy" id="2833581"/>
    <lineage>
        <taxon>Bacteria</taxon>
        <taxon>Bacillati</taxon>
        <taxon>Bacillota</taxon>
        <taxon>Bacilli</taxon>
        <taxon>Bacillales</taxon>
        <taxon>Bacillaceae</taxon>
        <taxon>Lederbergia</taxon>
    </lineage>
</organism>
<evidence type="ECO:0000259" key="1">
    <source>
        <dbReference type="Pfam" id="PF01869"/>
    </source>
</evidence>
<dbReference type="AlphaFoldDB" id="A0A942Z5L0"/>
<accession>A0A942Z5L0</accession>
<dbReference type="EMBL" id="JAGYPN010000002">
    <property type="protein sequence ID" value="MBS4223530.1"/>
    <property type="molecule type" value="Genomic_DNA"/>
</dbReference>